<feature type="compositionally biased region" description="Polar residues" evidence="10">
    <location>
        <begin position="147"/>
        <end position="158"/>
    </location>
</feature>
<evidence type="ECO:0000256" key="7">
    <source>
        <dbReference type="ARBA" id="ARBA00023034"/>
    </source>
</evidence>
<comment type="subcellular location">
    <subcellularLocation>
        <location evidence="1">Endoplasmic reticulum membrane</location>
        <topology evidence="1">Multi-pass membrane protein</topology>
    </subcellularLocation>
    <subcellularLocation>
        <location evidence="2">Golgi apparatus membrane</location>
        <topology evidence="2">Multi-pass membrane protein</topology>
    </subcellularLocation>
</comment>
<evidence type="ECO:0000256" key="5">
    <source>
        <dbReference type="ARBA" id="ARBA00022824"/>
    </source>
</evidence>
<dbReference type="GO" id="GO:0000139">
    <property type="term" value="C:Golgi membrane"/>
    <property type="evidence" value="ECO:0007669"/>
    <property type="project" value="UniProtKB-SubCell"/>
</dbReference>
<evidence type="ECO:0000256" key="4">
    <source>
        <dbReference type="ARBA" id="ARBA00022692"/>
    </source>
</evidence>
<dbReference type="EMBL" id="JAODUP010000987">
    <property type="protein sequence ID" value="KAK2142180.1"/>
    <property type="molecule type" value="Genomic_DNA"/>
</dbReference>
<evidence type="ECO:0000313" key="12">
    <source>
        <dbReference type="EMBL" id="KAK2142180.1"/>
    </source>
</evidence>
<evidence type="ECO:0000259" key="11">
    <source>
        <dbReference type="Pfam" id="PF00635"/>
    </source>
</evidence>
<reference evidence="12" key="1">
    <citation type="journal article" date="2023" name="Mol. Biol. Evol.">
        <title>Third-Generation Sequencing Reveals the Adaptive Role of the Epigenome in Three Deep-Sea Polychaetes.</title>
        <authorList>
            <person name="Perez M."/>
            <person name="Aroh O."/>
            <person name="Sun Y."/>
            <person name="Lan Y."/>
            <person name="Juniper S.K."/>
            <person name="Young C.R."/>
            <person name="Angers B."/>
            <person name="Qian P.Y."/>
        </authorList>
    </citation>
    <scope>NUCLEOTIDE SEQUENCE</scope>
    <source>
        <strain evidence="12">P08H-3</strain>
    </source>
</reference>
<organism evidence="12 13">
    <name type="scientific">Paralvinella palmiformis</name>
    <dbReference type="NCBI Taxonomy" id="53620"/>
    <lineage>
        <taxon>Eukaryota</taxon>
        <taxon>Metazoa</taxon>
        <taxon>Spiralia</taxon>
        <taxon>Lophotrochozoa</taxon>
        <taxon>Annelida</taxon>
        <taxon>Polychaeta</taxon>
        <taxon>Sedentaria</taxon>
        <taxon>Canalipalpata</taxon>
        <taxon>Terebellida</taxon>
        <taxon>Terebelliformia</taxon>
        <taxon>Alvinellidae</taxon>
        <taxon>Paralvinella</taxon>
    </lineage>
</organism>
<dbReference type="PANTHER" id="PTHR34441">
    <property type="entry name" value="MOTILE SPERM DOMAIN-CONTAINING PROTEIN 1"/>
    <property type="match status" value="1"/>
</dbReference>
<comment type="function">
    <text evidence="9">Plays a role in differentiation and/or proliferation of mesenchymal stem cells. Proposed to be involved in epithelial-to-mesenchymal transition (EMT). However, another study suggests that it is not required for EMT or stem cell self-renewal and acts during later stages of differentiation.</text>
</comment>
<evidence type="ECO:0000256" key="1">
    <source>
        <dbReference type="ARBA" id="ARBA00004477"/>
    </source>
</evidence>
<evidence type="ECO:0000256" key="6">
    <source>
        <dbReference type="ARBA" id="ARBA00022989"/>
    </source>
</evidence>
<dbReference type="Pfam" id="PF00635">
    <property type="entry name" value="Motile_Sperm"/>
    <property type="match status" value="1"/>
</dbReference>
<keyword evidence="13" id="KW-1185">Reference proteome</keyword>
<evidence type="ECO:0000256" key="10">
    <source>
        <dbReference type="SAM" id="MobiDB-lite"/>
    </source>
</evidence>
<evidence type="ECO:0000256" key="9">
    <source>
        <dbReference type="ARBA" id="ARBA00045707"/>
    </source>
</evidence>
<evidence type="ECO:0000256" key="2">
    <source>
        <dbReference type="ARBA" id="ARBA00004653"/>
    </source>
</evidence>
<name>A0AAD9MQX9_9ANNE</name>
<sequence>MFRRQQPESPPLIDGKVPVFVFPTSLTFYSDDQTSHKQILTLYNPYDFPLKFKVLCTAPKKYSVVDSEGSIKTRCCVDIVVRHKEIGINNEGIRDKFRIQVSEHGQKAVIGRKDVPSILLPTKDKAPAAEESFEAITTPPGLRRSDSQTSMASRSMRTYSPGGSTLSSGPSWIIITAAAVCIVALMLPMEGDASSLPSYLTLSLNQKLIAAYILVSTLLENTEQYAVYITLSSHYDCVEELAH</sequence>
<dbReference type="AlphaFoldDB" id="A0AAD9MQX9"/>
<keyword evidence="8" id="KW-0472">Membrane</keyword>
<proteinExistence type="predicted"/>
<accession>A0AAD9MQX9</accession>
<keyword evidence="7" id="KW-0333">Golgi apparatus</keyword>
<dbReference type="InterPro" id="IPR008962">
    <property type="entry name" value="PapD-like_sf"/>
</dbReference>
<dbReference type="Gene3D" id="2.60.40.10">
    <property type="entry name" value="Immunoglobulins"/>
    <property type="match status" value="1"/>
</dbReference>
<keyword evidence="5" id="KW-0256">Endoplasmic reticulum</keyword>
<protein>
    <recommendedName>
        <fullName evidence="3">Motile sperm domain-containing protein 1</fullName>
    </recommendedName>
</protein>
<dbReference type="PANTHER" id="PTHR34441:SF1">
    <property type="entry name" value="MOTILE SPERM DOMAIN-CONTAINING 1"/>
    <property type="match status" value="1"/>
</dbReference>
<dbReference type="InterPro" id="IPR000535">
    <property type="entry name" value="MSP_dom"/>
</dbReference>
<dbReference type="InterPro" id="IPR013783">
    <property type="entry name" value="Ig-like_fold"/>
</dbReference>
<evidence type="ECO:0000256" key="8">
    <source>
        <dbReference type="ARBA" id="ARBA00023136"/>
    </source>
</evidence>
<dbReference type="Proteomes" id="UP001208570">
    <property type="component" value="Unassembled WGS sequence"/>
</dbReference>
<feature type="domain" description="MSP" evidence="11">
    <location>
        <begin position="19"/>
        <end position="109"/>
    </location>
</feature>
<dbReference type="SUPFAM" id="SSF49354">
    <property type="entry name" value="PapD-like"/>
    <property type="match status" value="1"/>
</dbReference>
<evidence type="ECO:0000256" key="3">
    <source>
        <dbReference type="ARBA" id="ARBA00020941"/>
    </source>
</evidence>
<feature type="region of interest" description="Disordered" evidence="10">
    <location>
        <begin position="138"/>
        <end position="162"/>
    </location>
</feature>
<dbReference type="FunFam" id="2.60.40.10:FF:000431">
    <property type="entry name" value="motile sperm domain-containing protein 1"/>
    <property type="match status" value="1"/>
</dbReference>
<dbReference type="InterPro" id="IPR039283">
    <property type="entry name" value="MOSPD1/3"/>
</dbReference>
<keyword evidence="4" id="KW-0812">Transmembrane</keyword>
<evidence type="ECO:0000313" key="13">
    <source>
        <dbReference type="Proteomes" id="UP001208570"/>
    </source>
</evidence>
<comment type="caution">
    <text evidence="12">The sequence shown here is derived from an EMBL/GenBank/DDBJ whole genome shotgun (WGS) entry which is preliminary data.</text>
</comment>
<dbReference type="GO" id="GO:0005789">
    <property type="term" value="C:endoplasmic reticulum membrane"/>
    <property type="evidence" value="ECO:0007669"/>
    <property type="project" value="UniProtKB-SubCell"/>
</dbReference>
<keyword evidence="6" id="KW-1133">Transmembrane helix</keyword>
<gene>
    <name evidence="12" type="ORF">LSH36_987g00075</name>
</gene>